<dbReference type="Proteomes" id="UP000027222">
    <property type="component" value="Unassembled WGS sequence"/>
</dbReference>
<name>A0A067SLR0_GALM3</name>
<accession>A0A067SLR0</accession>
<dbReference type="AlphaFoldDB" id="A0A067SLR0"/>
<keyword evidence="2" id="KW-1185">Reference proteome</keyword>
<evidence type="ECO:0000313" key="2">
    <source>
        <dbReference type="Proteomes" id="UP000027222"/>
    </source>
</evidence>
<evidence type="ECO:0000313" key="1">
    <source>
        <dbReference type="EMBL" id="KDR68649.1"/>
    </source>
</evidence>
<protein>
    <submittedName>
        <fullName evidence="1">Uncharacterized protein</fullName>
    </submittedName>
</protein>
<sequence>MHPPPRLLPRIFQPQFVTSVSAGLVAPHLRLWLVQASALLLIVPRPNICVETVGALVGALCLPPSSDRALGSGNPSIFPTTNLSRTLYSSPTHSPHNDISTHHPTSARAFSSRTIEACLFALDDFARPGLLGQVLGLRFRLLHYPPAGAQPAPISRTSSYPPPAGIGDSTLRTLRPFYSREVIEVVVDAGGLYVDYHRSGSFSDAQHADDPERNQDEDQNQELGYLDDELNRACASLGLHFSTQQSLLTASTGHTASTSTPLSLTSSMRVRVRLVDRRRFARPWATPCRHCCRCPTDSTTLNDIDADVAAYYQGLLHALPRLLSSPPTSTWLTQLLVHLLNHRIWSMPPHLVDMAEAVTLPPSPRAASTWKMWPPLLPHPLSPD</sequence>
<proteinExistence type="predicted"/>
<dbReference type="HOGENOM" id="CLU_719705_0_0_1"/>
<dbReference type="EMBL" id="KL142407">
    <property type="protein sequence ID" value="KDR68649.1"/>
    <property type="molecule type" value="Genomic_DNA"/>
</dbReference>
<organism evidence="1 2">
    <name type="scientific">Galerina marginata (strain CBS 339.88)</name>
    <dbReference type="NCBI Taxonomy" id="685588"/>
    <lineage>
        <taxon>Eukaryota</taxon>
        <taxon>Fungi</taxon>
        <taxon>Dikarya</taxon>
        <taxon>Basidiomycota</taxon>
        <taxon>Agaricomycotina</taxon>
        <taxon>Agaricomycetes</taxon>
        <taxon>Agaricomycetidae</taxon>
        <taxon>Agaricales</taxon>
        <taxon>Agaricineae</taxon>
        <taxon>Strophariaceae</taxon>
        <taxon>Galerina</taxon>
    </lineage>
</organism>
<gene>
    <name evidence="1" type="ORF">GALMADRAFT_146292</name>
</gene>
<reference evidence="2" key="1">
    <citation type="journal article" date="2014" name="Proc. Natl. Acad. Sci. U.S.A.">
        <title>Extensive sampling of basidiomycete genomes demonstrates inadequacy of the white-rot/brown-rot paradigm for wood decay fungi.</title>
        <authorList>
            <person name="Riley R."/>
            <person name="Salamov A.A."/>
            <person name="Brown D.W."/>
            <person name="Nagy L.G."/>
            <person name="Floudas D."/>
            <person name="Held B.W."/>
            <person name="Levasseur A."/>
            <person name="Lombard V."/>
            <person name="Morin E."/>
            <person name="Otillar R."/>
            <person name="Lindquist E.A."/>
            <person name="Sun H."/>
            <person name="LaButti K.M."/>
            <person name="Schmutz J."/>
            <person name="Jabbour D."/>
            <person name="Luo H."/>
            <person name="Baker S.E."/>
            <person name="Pisabarro A.G."/>
            <person name="Walton J.D."/>
            <person name="Blanchette R.A."/>
            <person name="Henrissat B."/>
            <person name="Martin F."/>
            <person name="Cullen D."/>
            <person name="Hibbett D.S."/>
            <person name="Grigoriev I.V."/>
        </authorList>
    </citation>
    <scope>NUCLEOTIDE SEQUENCE [LARGE SCALE GENOMIC DNA]</scope>
    <source>
        <strain evidence="2">CBS 339.88</strain>
    </source>
</reference>